<name>A0ABU6EDU8_9GAMM</name>
<reference evidence="1 2" key="1">
    <citation type="submission" date="2022-05" db="EMBL/GenBank/DDBJ databases">
        <title>Whole genome sequences of Escherichia coli of fish isolates collected from Assam, India.</title>
        <authorList>
            <person name="Sudha S."/>
            <person name="Muneeb K.H."/>
            <person name="Rakshit O."/>
            <person name="Mendem S.K."/>
            <person name="Raisen C."/>
            <person name="Holmes M.A."/>
            <person name="Shome B.R."/>
            <person name="Sivaraman G.K."/>
        </authorList>
    </citation>
    <scope>NUCLEOTIDE SEQUENCE [LARGE SCALE GENOMIC DNA]</scope>
    <source>
        <strain evidence="1 2">278</strain>
    </source>
</reference>
<keyword evidence="2" id="KW-1185">Reference proteome</keyword>
<proteinExistence type="predicted"/>
<organism evidence="1 2">
    <name type="scientific">Proteus cibi</name>
    <dbReference type="NCBI Taxonomy" id="2050966"/>
    <lineage>
        <taxon>Bacteria</taxon>
        <taxon>Pseudomonadati</taxon>
        <taxon>Pseudomonadota</taxon>
        <taxon>Gammaproteobacteria</taxon>
        <taxon>Enterobacterales</taxon>
        <taxon>Morganellaceae</taxon>
        <taxon>Proteus</taxon>
    </lineage>
</organism>
<evidence type="ECO:0000313" key="2">
    <source>
        <dbReference type="Proteomes" id="UP001332939"/>
    </source>
</evidence>
<evidence type="ECO:0008006" key="3">
    <source>
        <dbReference type="Google" id="ProtNLM"/>
    </source>
</evidence>
<gene>
    <name evidence="1" type="ORF">NA736_08615</name>
</gene>
<comment type="caution">
    <text evidence="1">The sequence shown here is derived from an EMBL/GenBank/DDBJ whole genome shotgun (WGS) entry which is preliminary data.</text>
</comment>
<dbReference type="EMBL" id="JAMZOO010000002">
    <property type="protein sequence ID" value="MEB6857087.1"/>
    <property type="molecule type" value="Genomic_DNA"/>
</dbReference>
<accession>A0ABU6EDU8</accession>
<dbReference type="Proteomes" id="UP001332939">
    <property type="component" value="Unassembled WGS sequence"/>
</dbReference>
<evidence type="ECO:0000313" key="1">
    <source>
        <dbReference type="EMBL" id="MEB6857087.1"/>
    </source>
</evidence>
<protein>
    <recommendedName>
        <fullName evidence="3">XRE family transcriptional regulator</fullName>
    </recommendedName>
</protein>
<sequence length="115" mass="13205">MAEKLDSSRNRISILERREIEGDITRNQLKLLAEQLNCDFTYALVPKKPVEEIIEDRVTEIAIQSLDSNAQNMFLEAPSIDKKAQEHLLEQAKKEIIASGGRIIWKNIKEDICLK</sequence>